<keyword evidence="1" id="KW-0732">Signal</keyword>
<evidence type="ECO:0000256" key="1">
    <source>
        <dbReference type="SAM" id="SignalP"/>
    </source>
</evidence>
<dbReference type="SUPFAM" id="SSF56935">
    <property type="entry name" value="Porins"/>
    <property type="match status" value="1"/>
</dbReference>
<feature type="chain" id="PRO_5004451726" evidence="1">
    <location>
        <begin position="31"/>
        <end position="428"/>
    </location>
</feature>
<keyword evidence="3" id="KW-1185">Reference proteome</keyword>
<dbReference type="InterPro" id="IPR018759">
    <property type="entry name" value="BBP2_2"/>
</dbReference>
<dbReference type="AlphaFoldDB" id="R8B2E5"/>
<accession>R8B2E5</accession>
<dbReference type="eggNOG" id="ENOG5032RFI">
    <property type="taxonomic scope" value="Bacteria"/>
</dbReference>
<evidence type="ECO:0000313" key="2">
    <source>
        <dbReference type="EMBL" id="EON92757.1"/>
    </source>
</evidence>
<dbReference type="STRING" id="1318628.MARLIPOL_08389"/>
<gene>
    <name evidence="2" type="ORF">MARLIPOL_08389</name>
</gene>
<dbReference type="Gene3D" id="2.40.160.10">
    <property type="entry name" value="Porin"/>
    <property type="match status" value="1"/>
</dbReference>
<dbReference type="RefSeq" id="WP_012137681.1">
    <property type="nucleotide sequence ID" value="NZ_KE007317.1"/>
</dbReference>
<dbReference type="Pfam" id="PF10082">
    <property type="entry name" value="BBP2_2"/>
    <property type="match status" value="1"/>
</dbReference>
<feature type="signal peptide" evidence="1">
    <location>
        <begin position="1"/>
        <end position="30"/>
    </location>
</feature>
<proteinExistence type="predicted"/>
<dbReference type="EMBL" id="ASAD01000010">
    <property type="protein sequence ID" value="EON92757.1"/>
    <property type="molecule type" value="Genomic_DNA"/>
</dbReference>
<reference evidence="2 3" key="1">
    <citation type="journal article" date="2013" name="Genome Announc.">
        <title>Draft Genome Sequence of the Moderately Halophilic Bacterium Marinobacter lipolyticus Strain SM19.</title>
        <authorList>
            <person name="Papke R.T."/>
            <person name="de la Haba R.R."/>
            <person name="Infante-Dominguez C."/>
            <person name="Perez D."/>
            <person name="Sanchez-Porro C."/>
            <person name="Lapierre P."/>
            <person name="Ventosa A."/>
        </authorList>
    </citation>
    <scope>NUCLEOTIDE SEQUENCE [LARGE SCALE GENOMIC DNA]</scope>
    <source>
        <strain evidence="2 3">SM19</strain>
    </source>
</reference>
<dbReference type="InterPro" id="IPR023614">
    <property type="entry name" value="Porin_dom_sf"/>
</dbReference>
<protein>
    <submittedName>
        <fullName evidence="2">Uncharacterized protein</fullName>
    </submittedName>
</protein>
<name>R8B2E5_9GAMM</name>
<dbReference type="HOGENOM" id="CLU_640608_0_0_6"/>
<dbReference type="PATRIC" id="fig|1318628.3.peg.1680"/>
<comment type="caution">
    <text evidence="2">The sequence shown here is derived from an EMBL/GenBank/DDBJ whole genome shotgun (WGS) entry which is preliminary data.</text>
</comment>
<organism evidence="2 3">
    <name type="scientific">Marinobacter lipolyticus SM19</name>
    <dbReference type="NCBI Taxonomy" id="1318628"/>
    <lineage>
        <taxon>Bacteria</taxon>
        <taxon>Pseudomonadati</taxon>
        <taxon>Pseudomonadota</taxon>
        <taxon>Gammaproteobacteria</taxon>
        <taxon>Pseudomonadales</taxon>
        <taxon>Marinobacteraceae</taxon>
        <taxon>Marinobacter</taxon>
    </lineage>
</organism>
<sequence length="428" mass="47409">MVNRKSARVVCPFSGLLSSILVLTPLSLQAAPAGVTGEVNSRYTDNAGQTSTNEESDIESRVYLGVRHTSDPGQCNSDLGARLGYGYWLDDTFDPEIYANLDFAGDCRIVDGLVWQVTDNMRDIAQDSRGNNNPNNLTRKNVFRTGPVWTLRLSPVDQISFAAEYENTEFSEPEERDGERYIGTIAFKHFFSASFYGGVTASRDEGELDTEEEIDRDTLSLTFGKEWAATSLKGSAGGSEIETTLNNTTRSTDGFVGNLEVIRQVNPTTEMSLEASRELTDATSDFDIRFGEFVFRQEQTGAVEVSAVRFRATKEFSAGSTFALTAFASRSDYIDLGTEEESSGFNATYRRPVTAQVSATLGGGYNYLTYSDDDTADVLFRVNAGLDYQLSRKLSLLSRVGHDQRDSKVPVREFRENWVSIGLNYQFL</sequence>
<evidence type="ECO:0000313" key="3">
    <source>
        <dbReference type="Proteomes" id="UP000016540"/>
    </source>
</evidence>
<dbReference type="Proteomes" id="UP000016540">
    <property type="component" value="Unassembled WGS sequence"/>
</dbReference>